<evidence type="ECO:0000256" key="2">
    <source>
        <dbReference type="SAM" id="SignalP"/>
    </source>
</evidence>
<feature type="region of interest" description="Disordered" evidence="1">
    <location>
        <begin position="30"/>
        <end position="63"/>
    </location>
</feature>
<evidence type="ECO:0000256" key="1">
    <source>
        <dbReference type="SAM" id="MobiDB-lite"/>
    </source>
</evidence>
<dbReference type="EMBL" id="VICE01000119">
    <property type="protein sequence ID" value="TQD41572.1"/>
    <property type="molecule type" value="Genomic_DNA"/>
</dbReference>
<evidence type="ECO:0000313" key="3">
    <source>
        <dbReference type="EMBL" id="TQD41572.1"/>
    </source>
</evidence>
<dbReference type="PROSITE" id="PS51257">
    <property type="entry name" value="PROKAR_LIPOPROTEIN"/>
    <property type="match status" value="1"/>
</dbReference>
<accession>A0A508A729</accession>
<reference evidence="3 4" key="1">
    <citation type="submission" date="2019-06" db="EMBL/GenBank/DDBJ databases">
        <title>Lysobacter alkalisoli sp. nov. isolated from saline soil.</title>
        <authorList>
            <person name="Sun J.-Q."/>
            <person name="Xu L."/>
        </authorList>
    </citation>
    <scope>NUCLEOTIDE SEQUENCE [LARGE SCALE GENOMIC DNA]</scope>
    <source>
        <strain evidence="3 4">JCM 31130</strain>
    </source>
</reference>
<feature type="signal peptide" evidence="2">
    <location>
        <begin position="1"/>
        <end position="21"/>
    </location>
</feature>
<dbReference type="Proteomes" id="UP000318212">
    <property type="component" value="Unassembled WGS sequence"/>
</dbReference>
<proteinExistence type="predicted"/>
<dbReference type="AlphaFoldDB" id="A0A508A729"/>
<keyword evidence="2" id="KW-0732">Signal</keyword>
<gene>
    <name evidence="3" type="ORF">FKV25_12710</name>
</gene>
<name>A0A508A729_9GAMM</name>
<evidence type="ECO:0000313" key="4">
    <source>
        <dbReference type="Proteomes" id="UP000318212"/>
    </source>
</evidence>
<feature type="chain" id="PRO_5021259806" evidence="2">
    <location>
        <begin position="22"/>
        <end position="281"/>
    </location>
</feature>
<comment type="caution">
    <text evidence="3">The sequence shown here is derived from an EMBL/GenBank/DDBJ whole genome shotgun (WGS) entry which is preliminary data.</text>
</comment>
<organism evidence="3 4">
    <name type="scientific">Marilutibacter aestuarii</name>
    <dbReference type="NCBI Taxonomy" id="1706195"/>
    <lineage>
        <taxon>Bacteria</taxon>
        <taxon>Pseudomonadati</taxon>
        <taxon>Pseudomonadota</taxon>
        <taxon>Gammaproteobacteria</taxon>
        <taxon>Lysobacterales</taxon>
        <taxon>Lysobacteraceae</taxon>
        <taxon>Marilutibacter</taxon>
    </lineage>
</organism>
<keyword evidence="4" id="KW-1185">Reference proteome</keyword>
<protein>
    <submittedName>
        <fullName evidence="3">Uncharacterized protein</fullName>
    </submittedName>
</protein>
<feature type="compositionally biased region" description="Low complexity" evidence="1">
    <location>
        <begin position="30"/>
        <end position="42"/>
    </location>
</feature>
<sequence length="281" mass="30173">MNVFRGTGALPLVLLGSLVVASCSSSSPDDAPPLASAAGLGANHVDESSPAEEEASKPDMRIGGKYGDVQNTRALLSRLSEPDREAVLEFYGKFGSEAFEFETPEQLAWLIDHGYPMPEDIVEALGMTDLELSQAFEAGDVKAGFFYMDRLTEQRLRAKDANGALRPAERMEMAGLVEDLVLTGSPFAGYVNARYQSAVEGDFNAAMASYAWAAWLGDGRAGDVMMRLENRLGGTGAHLSSTASTFELMGLFIDVRTSNPELLQRRQGDAFPLPAAPPGNR</sequence>